<evidence type="ECO:0000313" key="2">
    <source>
        <dbReference type="EMBL" id="MBA0625074.1"/>
    </source>
</evidence>
<protein>
    <recommendedName>
        <fullName evidence="1">Aminotransferase-like plant mobile domain-containing protein</fullName>
    </recommendedName>
</protein>
<evidence type="ECO:0000259" key="1">
    <source>
        <dbReference type="Pfam" id="PF10536"/>
    </source>
</evidence>
<name>A0A7J8SG23_GOSDV</name>
<proteinExistence type="predicted"/>
<gene>
    <name evidence="2" type="ORF">Godav_010321</name>
</gene>
<dbReference type="InterPro" id="IPR019557">
    <property type="entry name" value="AminoTfrase-like_pln_mobile"/>
</dbReference>
<dbReference type="GO" id="GO:0010073">
    <property type="term" value="P:meristem maintenance"/>
    <property type="evidence" value="ECO:0007669"/>
    <property type="project" value="InterPro"/>
</dbReference>
<dbReference type="AlphaFoldDB" id="A0A7J8SG23"/>
<comment type="caution">
    <text evidence="2">The sequence shown here is derived from an EMBL/GenBank/DDBJ whole genome shotgun (WGS) entry which is preliminary data.</text>
</comment>
<dbReference type="PANTHER" id="PTHR46033">
    <property type="entry name" value="PROTEIN MAIN-LIKE 2"/>
    <property type="match status" value="1"/>
</dbReference>
<dbReference type="Pfam" id="PF10536">
    <property type="entry name" value="PMD"/>
    <property type="match status" value="1"/>
</dbReference>
<dbReference type="EMBL" id="JABFAC010000009">
    <property type="protein sequence ID" value="MBA0625074.1"/>
    <property type="molecule type" value="Genomic_DNA"/>
</dbReference>
<accession>A0A7J8SG23</accession>
<dbReference type="InterPro" id="IPR044824">
    <property type="entry name" value="MAIN-like"/>
</dbReference>
<dbReference type="PANTHER" id="PTHR46033:SF8">
    <property type="entry name" value="PROTEIN MAINTENANCE OF MERISTEMS-LIKE"/>
    <property type="match status" value="1"/>
</dbReference>
<feature type="non-terminal residue" evidence="2">
    <location>
        <position position="1"/>
    </location>
</feature>
<organism evidence="2 3">
    <name type="scientific">Gossypium davidsonii</name>
    <name type="common">Davidson's cotton</name>
    <name type="synonym">Gossypium klotzschianum subsp. davidsonii</name>
    <dbReference type="NCBI Taxonomy" id="34287"/>
    <lineage>
        <taxon>Eukaryota</taxon>
        <taxon>Viridiplantae</taxon>
        <taxon>Streptophyta</taxon>
        <taxon>Embryophyta</taxon>
        <taxon>Tracheophyta</taxon>
        <taxon>Spermatophyta</taxon>
        <taxon>Magnoliopsida</taxon>
        <taxon>eudicotyledons</taxon>
        <taxon>Gunneridae</taxon>
        <taxon>Pentapetalae</taxon>
        <taxon>rosids</taxon>
        <taxon>malvids</taxon>
        <taxon>Malvales</taxon>
        <taxon>Malvaceae</taxon>
        <taxon>Malvoideae</taxon>
        <taxon>Gossypium</taxon>
    </lineage>
</organism>
<evidence type="ECO:0000313" key="3">
    <source>
        <dbReference type="Proteomes" id="UP000593561"/>
    </source>
</evidence>
<dbReference type="Proteomes" id="UP000593561">
    <property type="component" value="Unassembled WGS sequence"/>
</dbReference>
<sequence length="512" mass="57437">VNDRVFEGFIHNLSKSPDTKIRNYLQDVRFLHVSCMLEGCKLDLTLLSTLVERWRPETHTFHLPCGECTITLKDVALQLGLLVDGPIIIRLVFVLGKKDFCEEFLGKVLNKFQGGQIAMKWLETNFKELPPNTPNIVKEQYARAFILRWNHGSSYMGLSEQLKDIRLLLYQRSEAENHAIQIPSGYSPKLRTRQYWYVGRKYVIDSVRDGGDARIGSSDAIVQVEAKKFATTSLKAISVVRGGEELATLLEESTKTAPSTILCSHADIDVNANAKTNVGTCIDIMATLILSSMLVSMPKLMPMYLGLVTLMTLHSSMEEGDGDEDEDEAEMEMKMKTNIEMKMSTRVETQRKLMLRANSNGALNTDKHILLSGTGGNSGVHVFQYVHVTPVIQLCPLFEVYVSEVVCIDAVDGAQLEPTCLIQYMVDVIQKTTIPLNSRQGFDFTVGYETYVELRANNPLITNLGKDYQQQMLIPPVQPDAINFHQSIAVPKSFPSLIEGPKESVEYSFPRD</sequence>
<feature type="domain" description="Aminotransferase-like plant mobile" evidence="1">
    <location>
        <begin position="36"/>
        <end position="149"/>
    </location>
</feature>
<reference evidence="2 3" key="1">
    <citation type="journal article" date="2019" name="Genome Biol. Evol.">
        <title>Insights into the evolution of the New World diploid cottons (Gossypium, subgenus Houzingenia) based on genome sequencing.</title>
        <authorList>
            <person name="Grover C.E."/>
            <person name="Arick M.A. 2nd"/>
            <person name="Thrash A."/>
            <person name="Conover J.L."/>
            <person name="Sanders W.S."/>
            <person name="Peterson D.G."/>
            <person name="Frelichowski J.E."/>
            <person name="Scheffler J.A."/>
            <person name="Scheffler B.E."/>
            <person name="Wendel J.F."/>
        </authorList>
    </citation>
    <scope>NUCLEOTIDE SEQUENCE [LARGE SCALE GENOMIC DNA]</scope>
    <source>
        <strain evidence="2">27</strain>
        <tissue evidence="2">Leaf</tissue>
    </source>
</reference>
<keyword evidence="3" id="KW-1185">Reference proteome</keyword>